<reference evidence="1" key="1">
    <citation type="submission" date="2023-06" db="EMBL/GenBank/DDBJ databases">
        <title>Genome-scale phylogeny and comparative genomics of the fungal order Sordariales.</title>
        <authorList>
            <consortium name="Lawrence Berkeley National Laboratory"/>
            <person name="Hensen N."/>
            <person name="Bonometti L."/>
            <person name="Westerberg I."/>
            <person name="Brannstrom I.O."/>
            <person name="Guillou S."/>
            <person name="Cros-Aarteil S."/>
            <person name="Calhoun S."/>
            <person name="Haridas S."/>
            <person name="Kuo A."/>
            <person name="Mondo S."/>
            <person name="Pangilinan J."/>
            <person name="Riley R."/>
            <person name="LaButti K."/>
            <person name="Andreopoulos B."/>
            <person name="Lipzen A."/>
            <person name="Chen C."/>
            <person name="Yanf M."/>
            <person name="Daum C."/>
            <person name="Ng V."/>
            <person name="Clum A."/>
            <person name="Steindorff A."/>
            <person name="Ohm R."/>
            <person name="Martin F."/>
            <person name="Silar P."/>
            <person name="Natvig D."/>
            <person name="Lalanne C."/>
            <person name="Gautier V."/>
            <person name="Ament-velasquez S.L."/>
            <person name="Kruys A."/>
            <person name="Hutchinson M.I."/>
            <person name="Powell A.J."/>
            <person name="Barry K."/>
            <person name="Miller A.N."/>
            <person name="Grigoriev I.V."/>
            <person name="Debuchy R."/>
            <person name="Gladieux P."/>
            <person name="Thoren M.H."/>
            <person name="Johannesson H."/>
        </authorList>
    </citation>
    <scope>NUCLEOTIDE SEQUENCE</scope>
    <source>
        <strain evidence="1">SMH2392-1A</strain>
    </source>
</reference>
<proteinExistence type="predicted"/>
<evidence type="ECO:0000313" key="1">
    <source>
        <dbReference type="EMBL" id="KAK0726926.1"/>
    </source>
</evidence>
<accession>A0AA40B3B8</accession>
<keyword evidence="2" id="KW-1185">Reference proteome</keyword>
<sequence>MRMDLGIGSDFARLAGSHSPLKLGRVNHLSLLIPGHPYSHSFAFDRESLASLKTITLTASRLVHLSGDYHWRLSWLRCLCDQRKLRKLCYSHSDLHLTILDHAERKRNWDIVLLSNASTLEHLELSGDVAADTRLFSEATPSPKGLLLPKGRFNSLPRLKRLRYLEMPIHLVFGDKPPPHINLPLRLVKLCLFEERGPKARDRDLPLALQNFAYPVL</sequence>
<dbReference type="RefSeq" id="XP_060299782.1">
    <property type="nucleotide sequence ID" value="XM_060447862.1"/>
</dbReference>
<protein>
    <submittedName>
        <fullName evidence="1">Uncharacterized protein</fullName>
    </submittedName>
</protein>
<dbReference type="EMBL" id="JAUIRO010000002">
    <property type="protein sequence ID" value="KAK0726926.1"/>
    <property type="molecule type" value="Genomic_DNA"/>
</dbReference>
<organism evidence="1 2">
    <name type="scientific">Lasiosphaeria miniovina</name>
    <dbReference type="NCBI Taxonomy" id="1954250"/>
    <lineage>
        <taxon>Eukaryota</taxon>
        <taxon>Fungi</taxon>
        <taxon>Dikarya</taxon>
        <taxon>Ascomycota</taxon>
        <taxon>Pezizomycotina</taxon>
        <taxon>Sordariomycetes</taxon>
        <taxon>Sordariomycetidae</taxon>
        <taxon>Sordariales</taxon>
        <taxon>Lasiosphaeriaceae</taxon>
        <taxon>Lasiosphaeria</taxon>
    </lineage>
</organism>
<evidence type="ECO:0000313" key="2">
    <source>
        <dbReference type="Proteomes" id="UP001172101"/>
    </source>
</evidence>
<comment type="caution">
    <text evidence="1">The sequence shown here is derived from an EMBL/GenBank/DDBJ whole genome shotgun (WGS) entry which is preliminary data.</text>
</comment>
<dbReference type="GeneID" id="85331132"/>
<name>A0AA40B3B8_9PEZI</name>
<dbReference type="AlphaFoldDB" id="A0AA40B3B8"/>
<gene>
    <name evidence="1" type="ORF">B0T26DRAFT_868324</name>
</gene>
<dbReference type="Proteomes" id="UP001172101">
    <property type="component" value="Unassembled WGS sequence"/>
</dbReference>